<keyword evidence="8" id="KW-1278">Translocase</keyword>
<evidence type="ECO:0000256" key="13">
    <source>
        <dbReference type="ARBA" id="ARBA00023128"/>
    </source>
</evidence>
<dbReference type="GO" id="GO:0005743">
    <property type="term" value="C:mitochondrial inner membrane"/>
    <property type="evidence" value="ECO:0007669"/>
    <property type="project" value="UniProtKB-SubCell"/>
</dbReference>
<keyword evidence="10 16" id="KW-1133">Transmembrane helix</keyword>
<geneLocation type="mitochondrion" evidence="20"/>
<keyword evidence="14 16" id="KW-0472">Membrane</keyword>
<dbReference type="PANTHER" id="PTHR42829">
    <property type="entry name" value="NADH-UBIQUINONE OXIDOREDUCTASE CHAIN 5"/>
    <property type="match status" value="1"/>
</dbReference>
<dbReference type="PRINTS" id="PR01434">
    <property type="entry name" value="NADHDHGNASE5"/>
</dbReference>
<evidence type="ECO:0000256" key="5">
    <source>
        <dbReference type="ARBA" id="ARBA00022660"/>
    </source>
</evidence>
<feature type="transmembrane region" description="Helical" evidence="16">
    <location>
        <begin position="274"/>
        <end position="296"/>
    </location>
</feature>
<dbReference type="InterPro" id="IPR018393">
    <property type="entry name" value="NADHpl_OxRdtase_5_subgr"/>
</dbReference>
<evidence type="ECO:0000259" key="17">
    <source>
        <dbReference type="Pfam" id="PF00361"/>
    </source>
</evidence>
<keyword evidence="9" id="KW-0249">Electron transport</keyword>
<evidence type="ECO:0000313" key="20">
    <source>
        <dbReference type="EMBL" id="ATP74869.1"/>
    </source>
</evidence>
<dbReference type="InterPro" id="IPR001516">
    <property type="entry name" value="Proton_antipo_N"/>
</dbReference>
<dbReference type="NCBIfam" id="TIGR01974">
    <property type="entry name" value="NDH_I_L"/>
    <property type="match status" value="1"/>
</dbReference>
<protein>
    <recommendedName>
        <fullName evidence="3 16">NADH-ubiquinone oxidoreductase chain 5</fullName>
        <ecNumber evidence="2 16">7.1.1.2</ecNumber>
    </recommendedName>
</protein>
<evidence type="ECO:0000256" key="2">
    <source>
        <dbReference type="ARBA" id="ARBA00012944"/>
    </source>
</evidence>
<evidence type="ECO:0000256" key="14">
    <source>
        <dbReference type="ARBA" id="ARBA00023136"/>
    </source>
</evidence>
<dbReference type="AlphaFoldDB" id="A0A343LN37"/>
<keyword evidence="11 16" id="KW-0520">NAD</keyword>
<evidence type="ECO:0000256" key="11">
    <source>
        <dbReference type="ARBA" id="ARBA00023027"/>
    </source>
</evidence>
<dbReference type="EC" id="7.1.1.2" evidence="2 16"/>
<keyword evidence="12 16" id="KW-0830">Ubiquinone</keyword>
<keyword evidence="13 16" id="KW-0496">Mitochondrion</keyword>
<feature type="transmembrane region" description="Helical" evidence="16">
    <location>
        <begin position="586"/>
        <end position="604"/>
    </location>
</feature>
<dbReference type="EMBL" id="KY628988">
    <property type="protein sequence ID" value="ATP74869.1"/>
    <property type="molecule type" value="Genomic_DNA"/>
</dbReference>
<evidence type="ECO:0000256" key="4">
    <source>
        <dbReference type="ARBA" id="ARBA00022448"/>
    </source>
</evidence>
<feature type="transmembrane region" description="Helical" evidence="16">
    <location>
        <begin position="140"/>
        <end position="162"/>
    </location>
</feature>
<dbReference type="InterPro" id="IPR010934">
    <property type="entry name" value="NADH_DH_su5_C"/>
</dbReference>
<feature type="transmembrane region" description="Helical" evidence="16">
    <location>
        <begin position="371"/>
        <end position="391"/>
    </location>
</feature>
<dbReference type="Pfam" id="PF06455">
    <property type="entry name" value="NADH5_C"/>
    <property type="match status" value="1"/>
</dbReference>
<evidence type="ECO:0000256" key="1">
    <source>
        <dbReference type="ARBA" id="ARBA00004448"/>
    </source>
</evidence>
<comment type="catalytic activity">
    <reaction evidence="15 16">
        <text>a ubiquinone + NADH + 5 H(+)(in) = a ubiquinol + NAD(+) + 4 H(+)(out)</text>
        <dbReference type="Rhea" id="RHEA:29091"/>
        <dbReference type="Rhea" id="RHEA-COMP:9565"/>
        <dbReference type="Rhea" id="RHEA-COMP:9566"/>
        <dbReference type="ChEBI" id="CHEBI:15378"/>
        <dbReference type="ChEBI" id="CHEBI:16389"/>
        <dbReference type="ChEBI" id="CHEBI:17976"/>
        <dbReference type="ChEBI" id="CHEBI:57540"/>
        <dbReference type="ChEBI" id="CHEBI:57945"/>
        <dbReference type="EC" id="7.1.1.2"/>
    </reaction>
</comment>
<dbReference type="RefSeq" id="YP_009467367.1">
    <property type="nucleotide sequence ID" value="NC_037153.1"/>
</dbReference>
<evidence type="ECO:0000256" key="9">
    <source>
        <dbReference type="ARBA" id="ARBA00022982"/>
    </source>
</evidence>
<keyword evidence="6 16" id="KW-0812">Transmembrane</keyword>
<dbReference type="GO" id="GO:0015990">
    <property type="term" value="P:electron transport coupled proton transport"/>
    <property type="evidence" value="ECO:0007669"/>
    <property type="project" value="TreeGrafter"/>
</dbReference>
<sequence>MDLSLVLNTSMLLTLATLSTPILFPLLSDNLKNTPYTITNTVKTSFLISLIPMTIFIYSGTESLTSLWEWKFIMNFKIPISLKMDFYSLTFFPIALFVSWSILQFATWYMASDPYITKFFTYLLFFLIAMLILIIANNLFILFIGWEGVGIMSFLLISWWHGRAEANTAALQAVLYNRVGDVGLILCMAWLASATNTWEIQQLPTSPQTPTLPLLGLILAATGKSAQFGLHPWLPAAMEGPTPVSALLHSSTMVVAGIFLLIRTHPLFNNNQTALTLCLCLGALSTLFAATCALTQNDIKKIIAFSTSSQLGLMMVTIGLNLPELAFLHISTHAFFKAMLFLCSGSIIHSLNGEQDIRKMGGLQKMLPTTTACLTIGNLALMGTPFLAGFYSKDQIIESLNTSYLNTWALLLTLLATSFTAVYTIRMTVLVQTGFVRIPPLTPMNENNPAVTSPITRLALGSILAGFLITSFITPTKTPPMTMPLSIKMTALAVTALGIALALEISKMTQTLILTKQTSFSNFSTSLGYFNPLAHRLSVTKLLNGGQNIASHLIDLSWYKMLGPEGLAHLQLTASKIATTLHSGLIKAYLSSFALSILIILMSTY</sequence>
<comment type="subcellular location">
    <subcellularLocation>
        <location evidence="1">Mitochondrion inner membrane</location>
        <topology evidence="1">Multi-pass membrane protein</topology>
    </subcellularLocation>
</comment>
<feature type="domain" description="NADH-Ubiquinone oxidoreductase (complex I) chain 5 N-terminal" evidence="18">
    <location>
        <begin position="70"/>
        <end position="120"/>
    </location>
</feature>
<feature type="transmembrane region" description="Helical" evidence="16">
    <location>
        <begin position="182"/>
        <end position="200"/>
    </location>
</feature>
<gene>
    <name evidence="20" type="primary">ND5</name>
</gene>
<feature type="domain" description="NADH:quinone oxidoreductase/Mrp antiporter transmembrane" evidence="17">
    <location>
        <begin position="136"/>
        <end position="416"/>
    </location>
</feature>
<evidence type="ECO:0000256" key="7">
    <source>
        <dbReference type="ARBA" id="ARBA00022792"/>
    </source>
</evidence>
<feature type="transmembrane region" description="Helical" evidence="16">
    <location>
        <begin position="242"/>
        <end position="262"/>
    </location>
</feature>
<comment type="function">
    <text evidence="16">Core subunit of the mitochondrial membrane respiratory chain NADH dehydrogenase (Complex I) which catalyzes electron transfer from NADH through the respiratory chain, using ubiquinone as an electron acceptor. Essential for the catalytic activity and assembly of complex I.</text>
</comment>
<dbReference type="GO" id="GO:0003954">
    <property type="term" value="F:NADH dehydrogenase activity"/>
    <property type="evidence" value="ECO:0007669"/>
    <property type="project" value="TreeGrafter"/>
</dbReference>
<keyword evidence="7" id="KW-0999">Mitochondrion inner membrane</keyword>
<reference evidence="20" key="1">
    <citation type="submission" date="2017-02" db="EMBL/GenBank/DDBJ databases">
        <title>Mitogenomes of two Neotropical bird species and the multiple independent origin of mitochondrial gene orders in Passeriformes.</title>
        <authorList>
            <person name="Caparroz R."/>
            <person name="Rocha A.V."/>
            <person name="Cabanne G.S."/>
            <person name="Tubaro P."/>
            <person name="Aleixo A."/>
            <person name="Lemmon E.M."/>
            <person name="Lemmon A.R."/>
        </authorList>
    </citation>
    <scope>NUCLEOTIDE SEQUENCE</scope>
</reference>
<feature type="transmembrane region" description="Helical" evidence="16">
    <location>
        <begin position="455"/>
        <end position="473"/>
    </location>
</feature>
<evidence type="ECO:0000259" key="18">
    <source>
        <dbReference type="Pfam" id="PF00662"/>
    </source>
</evidence>
<dbReference type="GeneID" id="36272969"/>
<feature type="transmembrane region" description="Helical" evidence="16">
    <location>
        <begin position="86"/>
        <end position="109"/>
    </location>
</feature>
<comment type="similarity">
    <text evidence="16">Belongs to the complex I subunit 5 family.</text>
</comment>
<dbReference type="InterPro" id="IPR001750">
    <property type="entry name" value="ND/Mrp_TM"/>
</dbReference>
<evidence type="ECO:0000259" key="19">
    <source>
        <dbReference type="Pfam" id="PF06455"/>
    </source>
</evidence>
<dbReference type="GO" id="GO:0042773">
    <property type="term" value="P:ATP synthesis coupled electron transport"/>
    <property type="evidence" value="ECO:0007669"/>
    <property type="project" value="InterPro"/>
</dbReference>
<evidence type="ECO:0000256" key="8">
    <source>
        <dbReference type="ARBA" id="ARBA00022967"/>
    </source>
</evidence>
<dbReference type="Pfam" id="PF00662">
    <property type="entry name" value="Proton_antipo_N"/>
    <property type="match status" value="1"/>
</dbReference>
<evidence type="ECO:0000256" key="16">
    <source>
        <dbReference type="RuleBase" id="RU003404"/>
    </source>
</evidence>
<dbReference type="PANTHER" id="PTHR42829:SF2">
    <property type="entry name" value="NADH-UBIQUINONE OXIDOREDUCTASE CHAIN 5"/>
    <property type="match status" value="1"/>
</dbReference>
<accession>A0A343LN37</accession>
<feature type="transmembrane region" description="Helical" evidence="16">
    <location>
        <begin position="115"/>
        <end position="135"/>
    </location>
</feature>
<keyword evidence="5" id="KW-0679">Respiratory chain</keyword>
<dbReference type="InterPro" id="IPR003945">
    <property type="entry name" value="NU5C-like"/>
</dbReference>
<dbReference type="CTD" id="4540"/>
<evidence type="ECO:0000256" key="10">
    <source>
        <dbReference type="ARBA" id="ARBA00022989"/>
    </source>
</evidence>
<dbReference type="GO" id="GO:0008137">
    <property type="term" value="F:NADH dehydrogenase (ubiquinone) activity"/>
    <property type="evidence" value="ECO:0007669"/>
    <property type="project" value="UniProtKB-EC"/>
</dbReference>
<keyword evidence="4 16" id="KW-0813">Transport</keyword>
<evidence type="ECO:0000256" key="3">
    <source>
        <dbReference type="ARBA" id="ARBA00021096"/>
    </source>
</evidence>
<evidence type="ECO:0000256" key="15">
    <source>
        <dbReference type="ARBA" id="ARBA00049551"/>
    </source>
</evidence>
<organism evidence="20">
    <name type="scientific">Sicalis olivascens</name>
    <dbReference type="NCBI Taxonomy" id="460222"/>
    <lineage>
        <taxon>Eukaryota</taxon>
        <taxon>Metazoa</taxon>
        <taxon>Chordata</taxon>
        <taxon>Craniata</taxon>
        <taxon>Vertebrata</taxon>
        <taxon>Euteleostomi</taxon>
        <taxon>Archelosauria</taxon>
        <taxon>Archosauria</taxon>
        <taxon>Dinosauria</taxon>
        <taxon>Saurischia</taxon>
        <taxon>Theropoda</taxon>
        <taxon>Coelurosauria</taxon>
        <taxon>Aves</taxon>
        <taxon>Neognathae</taxon>
        <taxon>Neoaves</taxon>
        <taxon>Telluraves</taxon>
        <taxon>Australaves</taxon>
        <taxon>Passeriformes</taxon>
        <taxon>Thraupidae</taxon>
        <taxon>Sicalis</taxon>
    </lineage>
</organism>
<name>A0A343LN37_9PASS</name>
<proteinExistence type="inferred from homology"/>
<evidence type="ECO:0000256" key="6">
    <source>
        <dbReference type="ARBA" id="ARBA00022692"/>
    </source>
</evidence>
<feature type="domain" description="NADH dehydrogenase subunit 5 C-terminal" evidence="19">
    <location>
        <begin position="423"/>
        <end position="603"/>
    </location>
</feature>
<feature type="transmembrane region" description="Helical" evidence="16">
    <location>
        <begin position="403"/>
        <end position="425"/>
    </location>
</feature>
<feature type="transmembrane region" description="Helical" evidence="16">
    <location>
        <begin position="302"/>
        <end position="322"/>
    </location>
</feature>
<dbReference type="Pfam" id="PF00361">
    <property type="entry name" value="Proton_antipo_M"/>
    <property type="match status" value="1"/>
</dbReference>
<feature type="transmembrane region" description="Helical" evidence="16">
    <location>
        <begin position="44"/>
        <end position="65"/>
    </location>
</feature>
<feature type="transmembrane region" description="Helical" evidence="16">
    <location>
        <begin position="485"/>
        <end position="503"/>
    </location>
</feature>
<evidence type="ECO:0000256" key="12">
    <source>
        <dbReference type="ARBA" id="ARBA00023075"/>
    </source>
</evidence>